<organism evidence="1 2">
    <name type="scientific">Cuscuta epithymum</name>
    <dbReference type="NCBI Taxonomy" id="186058"/>
    <lineage>
        <taxon>Eukaryota</taxon>
        <taxon>Viridiplantae</taxon>
        <taxon>Streptophyta</taxon>
        <taxon>Embryophyta</taxon>
        <taxon>Tracheophyta</taxon>
        <taxon>Spermatophyta</taxon>
        <taxon>Magnoliopsida</taxon>
        <taxon>eudicotyledons</taxon>
        <taxon>Gunneridae</taxon>
        <taxon>Pentapetalae</taxon>
        <taxon>asterids</taxon>
        <taxon>lamiids</taxon>
        <taxon>Solanales</taxon>
        <taxon>Convolvulaceae</taxon>
        <taxon>Cuscuteae</taxon>
        <taxon>Cuscuta</taxon>
        <taxon>Cuscuta subgen. Cuscuta</taxon>
    </lineage>
</organism>
<dbReference type="AlphaFoldDB" id="A0AAV0GFY8"/>
<sequence length="102" mass="11418">MKSIGGDEIHFRSSLAIVLSYVVIESHQFTQIRKKGILISPSRLPNGIYKIYWKPVSKGCWESMVQNDSLPSLQALPFGPRFLSKSSFIRPTSPVGVVIELN</sequence>
<accession>A0AAV0GFY8</accession>
<evidence type="ECO:0000313" key="2">
    <source>
        <dbReference type="Proteomes" id="UP001152523"/>
    </source>
</evidence>
<evidence type="ECO:0000313" key="1">
    <source>
        <dbReference type="EMBL" id="CAH9146764.1"/>
    </source>
</evidence>
<protein>
    <submittedName>
        <fullName evidence="1">Uncharacterized protein</fullName>
    </submittedName>
</protein>
<reference evidence="1" key="1">
    <citation type="submission" date="2022-07" db="EMBL/GenBank/DDBJ databases">
        <authorList>
            <person name="Macas J."/>
            <person name="Novak P."/>
            <person name="Neumann P."/>
        </authorList>
    </citation>
    <scope>NUCLEOTIDE SEQUENCE</scope>
</reference>
<proteinExistence type="predicted"/>
<gene>
    <name evidence="1" type="ORF">CEPIT_LOCUS43235</name>
</gene>
<dbReference type="Proteomes" id="UP001152523">
    <property type="component" value="Unassembled WGS sequence"/>
</dbReference>
<name>A0AAV0GFY8_9ASTE</name>
<comment type="caution">
    <text evidence="1">The sequence shown here is derived from an EMBL/GenBank/DDBJ whole genome shotgun (WGS) entry which is preliminary data.</text>
</comment>
<dbReference type="EMBL" id="CAMAPF010001115">
    <property type="protein sequence ID" value="CAH9146764.1"/>
    <property type="molecule type" value="Genomic_DNA"/>
</dbReference>
<keyword evidence="2" id="KW-1185">Reference proteome</keyword>